<dbReference type="RefSeq" id="WP_199706193.1">
    <property type="nucleotide sequence ID" value="NZ_JAEMNV010000007.1"/>
</dbReference>
<dbReference type="Proteomes" id="UP000655868">
    <property type="component" value="Unassembled WGS sequence"/>
</dbReference>
<evidence type="ECO:0000313" key="1">
    <source>
        <dbReference type="EMBL" id="MBJ8341306.1"/>
    </source>
</evidence>
<dbReference type="InterPro" id="IPR038282">
    <property type="entry name" value="DUF2267_sf"/>
</dbReference>
<name>A0A934NTP2_9NOCA</name>
<comment type="caution">
    <text evidence="1">The sequence shown here is derived from an EMBL/GenBank/DDBJ whole genome shotgun (WGS) entry which is preliminary data.</text>
</comment>
<protein>
    <submittedName>
        <fullName evidence="1">DUF2267 domain-containing protein</fullName>
    </submittedName>
</protein>
<dbReference type="InterPro" id="IPR018727">
    <property type="entry name" value="DUF2267"/>
</dbReference>
<keyword evidence="2" id="KW-1185">Reference proteome</keyword>
<dbReference type="Pfam" id="PF10025">
    <property type="entry name" value="DUF2267"/>
    <property type="match status" value="1"/>
</dbReference>
<dbReference type="Gene3D" id="1.10.490.110">
    <property type="entry name" value="Uncharacterized conserved protein DUF2267"/>
    <property type="match status" value="1"/>
</dbReference>
<proteinExistence type="predicted"/>
<dbReference type="AlphaFoldDB" id="A0A934NTP2"/>
<gene>
    <name evidence="1" type="ORF">JGU71_20690</name>
</gene>
<accession>A0A934NTP2</accession>
<reference evidence="1" key="1">
    <citation type="submission" date="2020-12" db="EMBL/GenBank/DDBJ databases">
        <title>Antrihabitans popcorni sp. nov. and Antrihabitans auranticaus sp. nov., isolated from a larva cave.</title>
        <authorList>
            <person name="Lee S.D."/>
            <person name="Kim I.S."/>
        </authorList>
    </citation>
    <scope>NUCLEOTIDE SEQUENCE</scope>
    <source>
        <strain evidence="1">YC3-6</strain>
    </source>
</reference>
<sequence length="199" mass="22013">MAQQNEPFAASVATANRWLDAVADALETDDRTAAYRCLRAWFHTVRDRISIVGAAHLSAQMPELLRGMFFEGWVPSHVPVRHSREAFVAQFARTAGIPRGEVQVVAGFVTDALDALFSPGQLDRVFAVLPTSLVETIWGTEHVDEFDDDDIETVADAAPPHPSTDRLSAVETRLQALGHAFDVLTHRLDLIEPERSDKQ</sequence>
<evidence type="ECO:0000313" key="2">
    <source>
        <dbReference type="Proteomes" id="UP000655868"/>
    </source>
</evidence>
<dbReference type="EMBL" id="JAEMNV010000007">
    <property type="protein sequence ID" value="MBJ8341306.1"/>
    <property type="molecule type" value="Genomic_DNA"/>
</dbReference>
<organism evidence="1 2">
    <name type="scientific">Antrihabitans stalagmiti</name>
    <dbReference type="NCBI Taxonomy" id="2799499"/>
    <lineage>
        <taxon>Bacteria</taxon>
        <taxon>Bacillati</taxon>
        <taxon>Actinomycetota</taxon>
        <taxon>Actinomycetes</taxon>
        <taxon>Mycobacteriales</taxon>
        <taxon>Nocardiaceae</taxon>
        <taxon>Antrihabitans</taxon>
    </lineage>
</organism>